<dbReference type="GO" id="GO:0043565">
    <property type="term" value="F:sequence-specific DNA binding"/>
    <property type="evidence" value="ECO:0007669"/>
    <property type="project" value="InterPro"/>
</dbReference>
<dbReference type="InterPro" id="IPR018060">
    <property type="entry name" value="HTH_AraC"/>
</dbReference>
<sequence>MTPAQIDVALRLAAIVILLLLAWLLFRDRARIGLPALLFAPMALCLSGFVAGNTPDPALRPAGTVGAIAHFASGCTVVFLWYFCLACFDPRFRPRGAVLAAGLLWLALAAADRLTALPFLSPVLVALGFAIVAHLVWRLWADREGDLVERRHDARITVALLLGGLLLADLLVDLVLGFAWRPRAFALAQNATVLGFGLWLAGRILDARAGVLSFDSAPETSLSARNEIADAAADAALHARLAALIEDGIHLDPDLTFAGFVQRMSAPEKAVRRLVNHALGFDHFRAFLNHHRVVEAKRRLGDPARASDKVIAIALDSGFASLPSFNRVFRELEGCTPSAYRAAALAGAAAPPPESRPGFEQRSAVF</sequence>
<evidence type="ECO:0000256" key="4">
    <source>
        <dbReference type="SAM" id="Phobius"/>
    </source>
</evidence>
<feature type="transmembrane region" description="Helical" evidence="4">
    <location>
        <begin position="92"/>
        <end position="111"/>
    </location>
</feature>
<dbReference type="PANTHER" id="PTHR43280:SF2">
    <property type="entry name" value="HTH-TYPE TRANSCRIPTIONAL REGULATOR EXSA"/>
    <property type="match status" value="1"/>
</dbReference>
<dbReference type="EMBL" id="SPDV01000031">
    <property type="protein sequence ID" value="TFI57415.1"/>
    <property type="molecule type" value="Genomic_DNA"/>
</dbReference>
<keyword evidence="4" id="KW-0472">Membrane</keyword>
<evidence type="ECO:0000256" key="1">
    <source>
        <dbReference type="ARBA" id="ARBA00023015"/>
    </source>
</evidence>
<keyword evidence="7" id="KW-1185">Reference proteome</keyword>
<name>A0A4Y8ZQJ7_9SPHN</name>
<feature type="transmembrane region" description="Helical" evidence="4">
    <location>
        <begin position="6"/>
        <end position="26"/>
    </location>
</feature>
<dbReference type="SUPFAM" id="SSF46689">
    <property type="entry name" value="Homeodomain-like"/>
    <property type="match status" value="1"/>
</dbReference>
<evidence type="ECO:0000313" key="7">
    <source>
        <dbReference type="Proteomes" id="UP000298213"/>
    </source>
</evidence>
<feature type="transmembrane region" description="Helical" evidence="4">
    <location>
        <begin position="117"/>
        <end position="137"/>
    </location>
</feature>
<organism evidence="6 7">
    <name type="scientific">Sphingomonas parva</name>
    <dbReference type="NCBI Taxonomy" id="2555898"/>
    <lineage>
        <taxon>Bacteria</taxon>
        <taxon>Pseudomonadati</taxon>
        <taxon>Pseudomonadota</taxon>
        <taxon>Alphaproteobacteria</taxon>
        <taxon>Sphingomonadales</taxon>
        <taxon>Sphingomonadaceae</taxon>
        <taxon>Sphingomonas</taxon>
    </lineage>
</organism>
<protein>
    <submittedName>
        <fullName evidence="6">AraC family transcriptional regulator</fullName>
    </submittedName>
</protein>
<keyword evidence="4" id="KW-1133">Transmembrane helix</keyword>
<dbReference type="RefSeq" id="WP_135088287.1">
    <property type="nucleotide sequence ID" value="NZ_SPDV01000031.1"/>
</dbReference>
<proteinExistence type="predicted"/>
<accession>A0A4Y8ZQJ7</accession>
<evidence type="ECO:0000256" key="3">
    <source>
        <dbReference type="ARBA" id="ARBA00023163"/>
    </source>
</evidence>
<feature type="domain" description="HTH araC/xylS-type" evidence="5">
    <location>
        <begin position="239"/>
        <end position="343"/>
    </location>
</feature>
<feature type="transmembrane region" description="Helical" evidence="4">
    <location>
        <begin position="64"/>
        <end position="85"/>
    </location>
</feature>
<dbReference type="SMART" id="SM00342">
    <property type="entry name" value="HTH_ARAC"/>
    <property type="match status" value="1"/>
</dbReference>
<dbReference type="InterPro" id="IPR018062">
    <property type="entry name" value="HTH_AraC-typ_CS"/>
</dbReference>
<feature type="transmembrane region" description="Helical" evidence="4">
    <location>
        <begin position="33"/>
        <end position="52"/>
    </location>
</feature>
<reference evidence="6 7" key="1">
    <citation type="submission" date="2019-03" db="EMBL/GenBank/DDBJ databases">
        <title>Genome sequence of Sphingomonas sp. 17J27-24.</title>
        <authorList>
            <person name="Kim M."/>
            <person name="Maeng S."/>
            <person name="Sathiyaraj S."/>
        </authorList>
    </citation>
    <scope>NUCLEOTIDE SEQUENCE [LARGE SCALE GENOMIC DNA]</scope>
    <source>
        <strain evidence="6 7">17J27-24</strain>
    </source>
</reference>
<dbReference type="Gene3D" id="1.10.10.60">
    <property type="entry name" value="Homeodomain-like"/>
    <property type="match status" value="1"/>
</dbReference>
<dbReference type="GO" id="GO:0003700">
    <property type="term" value="F:DNA-binding transcription factor activity"/>
    <property type="evidence" value="ECO:0007669"/>
    <property type="project" value="InterPro"/>
</dbReference>
<dbReference type="PROSITE" id="PS00041">
    <property type="entry name" value="HTH_ARAC_FAMILY_1"/>
    <property type="match status" value="1"/>
</dbReference>
<evidence type="ECO:0000256" key="2">
    <source>
        <dbReference type="ARBA" id="ARBA00023125"/>
    </source>
</evidence>
<feature type="transmembrane region" description="Helical" evidence="4">
    <location>
        <begin position="158"/>
        <end position="180"/>
    </location>
</feature>
<keyword evidence="3" id="KW-0804">Transcription</keyword>
<dbReference type="PROSITE" id="PS01124">
    <property type="entry name" value="HTH_ARAC_FAMILY_2"/>
    <property type="match status" value="1"/>
</dbReference>
<dbReference type="InterPro" id="IPR009057">
    <property type="entry name" value="Homeodomain-like_sf"/>
</dbReference>
<keyword evidence="1" id="KW-0805">Transcription regulation</keyword>
<dbReference type="Pfam" id="PF12833">
    <property type="entry name" value="HTH_18"/>
    <property type="match status" value="1"/>
</dbReference>
<keyword evidence="4" id="KW-0812">Transmembrane</keyword>
<keyword evidence="2" id="KW-0238">DNA-binding</keyword>
<dbReference type="OrthoDB" id="5492415at2"/>
<evidence type="ECO:0000313" key="6">
    <source>
        <dbReference type="EMBL" id="TFI57415.1"/>
    </source>
</evidence>
<dbReference type="Proteomes" id="UP000298213">
    <property type="component" value="Unassembled WGS sequence"/>
</dbReference>
<dbReference type="AlphaFoldDB" id="A0A4Y8ZQJ7"/>
<comment type="caution">
    <text evidence="6">The sequence shown here is derived from an EMBL/GenBank/DDBJ whole genome shotgun (WGS) entry which is preliminary data.</text>
</comment>
<evidence type="ECO:0000259" key="5">
    <source>
        <dbReference type="PROSITE" id="PS01124"/>
    </source>
</evidence>
<dbReference type="PANTHER" id="PTHR43280">
    <property type="entry name" value="ARAC-FAMILY TRANSCRIPTIONAL REGULATOR"/>
    <property type="match status" value="1"/>
</dbReference>
<gene>
    <name evidence="6" type="ORF">E2493_15155</name>
</gene>